<protein>
    <recommendedName>
        <fullName evidence="7">tRNA (guanine-N(7)-)-methyltransferase</fullName>
        <ecNumber evidence="7">2.1.1.33</ecNumber>
    </recommendedName>
    <alternativeName>
        <fullName evidence="7">tRNA (guanine(46)-N(7))-methyltransferase</fullName>
    </alternativeName>
    <alternativeName>
        <fullName evidence="7">tRNA(m7G46)-methyltransferase</fullName>
    </alternativeName>
</protein>
<comment type="function">
    <text evidence="2 7">Catalyzes the formation of N(7)-methylguanine at position 46 (m7G46) in tRNA.</text>
</comment>
<feature type="binding site" evidence="7">
    <location>
        <position position="90"/>
    </location>
    <ligand>
        <name>S-adenosyl-L-methionine</name>
        <dbReference type="ChEBI" id="CHEBI:59789"/>
    </ligand>
</feature>
<evidence type="ECO:0000256" key="7">
    <source>
        <dbReference type="HAMAP-Rule" id="MF_01057"/>
    </source>
</evidence>
<keyword evidence="4 7" id="KW-0808">Transferase</keyword>
<sequence>MNTLPRPPISEFEFVPSHYFRKLPVEEIRDGDRPLEIDLGSGDGSFLIDLSKQYPERDFLGVERLLGRCKKVAKRIARAKLENSRILRLDSKYVVEWLLPAASVSRIHLLCPDPWPKVRHHRRRLIQIPFLGAVKTALVPGGEFLFMTDHEEYFEYACEKIRDSALFEILPWTEESFFYPKTDFQQQWEAEGKSMHRIRCLKAADASPL</sequence>
<dbReference type="InterPro" id="IPR003358">
    <property type="entry name" value="tRNA_(Gua-N-7)_MeTrfase_Trmb"/>
</dbReference>
<keyword evidence="9" id="KW-1185">Reference proteome</keyword>
<comment type="caution">
    <text evidence="7">Lacks conserved residue(s) required for the propagation of feature annotation.</text>
</comment>
<feature type="binding site" evidence="7">
    <location>
        <position position="113"/>
    </location>
    <ligand>
        <name>S-adenosyl-L-methionine</name>
        <dbReference type="ChEBI" id="CHEBI:59789"/>
    </ligand>
</feature>
<feature type="binding site" evidence="7">
    <location>
        <position position="149"/>
    </location>
    <ligand>
        <name>substrate</name>
    </ligand>
</feature>
<dbReference type="InterPro" id="IPR055361">
    <property type="entry name" value="tRNA_methyltr_TrmB_bact"/>
</dbReference>
<evidence type="ECO:0000256" key="3">
    <source>
        <dbReference type="ARBA" id="ARBA00022603"/>
    </source>
</evidence>
<evidence type="ECO:0000313" key="8">
    <source>
        <dbReference type="EMBL" id="MFD2255576.1"/>
    </source>
</evidence>
<comment type="caution">
    <text evidence="8">The sequence shown here is derived from an EMBL/GenBank/DDBJ whole genome shotgun (WGS) entry which is preliminary data.</text>
</comment>
<evidence type="ECO:0000256" key="6">
    <source>
        <dbReference type="ARBA" id="ARBA00022694"/>
    </source>
</evidence>
<dbReference type="Pfam" id="PF02390">
    <property type="entry name" value="Methyltransf_4"/>
    <property type="match status" value="1"/>
</dbReference>
<dbReference type="EMBL" id="JBHUIT010000002">
    <property type="protein sequence ID" value="MFD2255576.1"/>
    <property type="molecule type" value="Genomic_DNA"/>
</dbReference>
<comment type="pathway">
    <text evidence="7">tRNA modification; N(7)-methylguanine-tRNA biosynthesis.</text>
</comment>
<dbReference type="EC" id="2.1.1.33" evidence="7"/>
<evidence type="ECO:0000256" key="2">
    <source>
        <dbReference type="ARBA" id="ARBA00003015"/>
    </source>
</evidence>
<keyword evidence="3 7" id="KW-0489">Methyltransferase</keyword>
<dbReference type="SUPFAM" id="SSF53335">
    <property type="entry name" value="S-adenosyl-L-methionine-dependent methyltransferases"/>
    <property type="match status" value="1"/>
</dbReference>
<comment type="catalytic activity">
    <reaction evidence="1 7">
        <text>guanosine(46) in tRNA + S-adenosyl-L-methionine = N(7)-methylguanosine(46) in tRNA + S-adenosyl-L-homocysteine</text>
        <dbReference type="Rhea" id="RHEA:42708"/>
        <dbReference type="Rhea" id="RHEA-COMP:10188"/>
        <dbReference type="Rhea" id="RHEA-COMP:10189"/>
        <dbReference type="ChEBI" id="CHEBI:57856"/>
        <dbReference type="ChEBI" id="CHEBI:59789"/>
        <dbReference type="ChEBI" id="CHEBI:74269"/>
        <dbReference type="ChEBI" id="CHEBI:74480"/>
        <dbReference type="EC" id="2.1.1.33"/>
    </reaction>
</comment>
<comment type="similarity">
    <text evidence="7">Belongs to the class I-like SAM-binding methyltransferase superfamily. TrmB family.</text>
</comment>
<keyword evidence="5 7" id="KW-0949">S-adenosyl-L-methionine</keyword>
<dbReference type="PROSITE" id="PS51625">
    <property type="entry name" value="SAM_MT_TRMB"/>
    <property type="match status" value="1"/>
</dbReference>
<proteinExistence type="inferred from homology"/>
<keyword evidence="6 7" id="KW-0819">tRNA processing</keyword>
<dbReference type="GO" id="GO:0008176">
    <property type="term" value="F:tRNA (guanine(46)-N7)-methyltransferase activity"/>
    <property type="evidence" value="ECO:0007669"/>
    <property type="project" value="UniProtKB-EC"/>
</dbReference>
<dbReference type="NCBIfam" id="TIGR00091">
    <property type="entry name" value="tRNA (guanosine(46)-N7)-methyltransferase TrmB"/>
    <property type="match status" value="1"/>
</dbReference>
<name>A0ABW5D7J7_9BACT</name>
<evidence type="ECO:0000256" key="4">
    <source>
        <dbReference type="ARBA" id="ARBA00022679"/>
    </source>
</evidence>
<dbReference type="PANTHER" id="PTHR23417">
    <property type="entry name" value="3-DEOXY-D-MANNO-OCTULOSONIC-ACID TRANSFERASE/TRNA GUANINE-N 7 - -METHYLTRANSFERASE"/>
    <property type="match status" value="1"/>
</dbReference>
<dbReference type="Gene3D" id="3.40.50.150">
    <property type="entry name" value="Vaccinia Virus protein VP39"/>
    <property type="match status" value="1"/>
</dbReference>
<dbReference type="PANTHER" id="PTHR23417:SF14">
    <property type="entry name" value="PENTACOTRIPEPTIDE-REPEAT REGION OF PRORP DOMAIN-CONTAINING PROTEIN"/>
    <property type="match status" value="1"/>
</dbReference>
<dbReference type="Proteomes" id="UP001597375">
    <property type="component" value="Unassembled WGS sequence"/>
</dbReference>
<dbReference type="RefSeq" id="WP_386818233.1">
    <property type="nucleotide sequence ID" value="NZ_JBHUIT010000002.1"/>
</dbReference>
<feature type="binding site" evidence="7">
    <location>
        <position position="117"/>
    </location>
    <ligand>
        <name>substrate</name>
    </ligand>
</feature>
<feature type="binding site" evidence="7">
    <location>
        <position position="38"/>
    </location>
    <ligand>
        <name>S-adenosyl-L-methionine</name>
        <dbReference type="ChEBI" id="CHEBI:59789"/>
    </ligand>
</feature>
<evidence type="ECO:0000256" key="5">
    <source>
        <dbReference type="ARBA" id="ARBA00022691"/>
    </source>
</evidence>
<feature type="binding site" evidence="7">
    <location>
        <position position="63"/>
    </location>
    <ligand>
        <name>S-adenosyl-L-methionine</name>
        <dbReference type="ChEBI" id="CHEBI:59789"/>
    </ligand>
</feature>
<organism evidence="8 9">
    <name type="scientific">Luteolibacter algae</name>
    <dbReference type="NCBI Taxonomy" id="454151"/>
    <lineage>
        <taxon>Bacteria</taxon>
        <taxon>Pseudomonadati</taxon>
        <taxon>Verrucomicrobiota</taxon>
        <taxon>Verrucomicrobiia</taxon>
        <taxon>Verrucomicrobiales</taxon>
        <taxon>Verrucomicrobiaceae</taxon>
        <taxon>Luteolibacter</taxon>
    </lineage>
</organism>
<evidence type="ECO:0000256" key="1">
    <source>
        <dbReference type="ARBA" id="ARBA00000142"/>
    </source>
</evidence>
<gene>
    <name evidence="7 8" type="primary">trmB</name>
    <name evidence="8" type="ORF">ACFSSA_02715</name>
</gene>
<dbReference type="HAMAP" id="MF_01057">
    <property type="entry name" value="tRNA_methyltr_TrmB"/>
    <property type="match status" value="1"/>
</dbReference>
<dbReference type="InterPro" id="IPR029063">
    <property type="entry name" value="SAM-dependent_MTases_sf"/>
</dbReference>
<evidence type="ECO:0000313" key="9">
    <source>
        <dbReference type="Proteomes" id="UP001597375"/>
    </source>
</evidence>
<accession>A0ABW5D7J7</accession>
<reference evidence="9" key="1">
    <citation type="journal article" date="2019" name="Int. J. Syst. Evol. Microbiol.">
        <title>The Global Catalogue of Microorganisms (GCM) 10K type strain sequencing project: providing services to taxonomists for standard genome sequencing and annotation.</title>
        <authorList>
            <consortium name="The Broad Institute Genomics Platform"/>
            <consortium name="The Broad Institute Genome Sequencing Center for Infectious Disease"/>
            <person name="Wu L."/>
            <person name="Ma J."/>
        </authorList>
    </citation>
    <scope>NUCLEOTIDE SEQUENCE [LARGE SCALE GENOMIC DNA]</scope>
    <source>
        <strain evidence="9">CGMCC 4.7106</strain>
    </source>
</reference>